<dbReference type="PANTHER" id="PTHR24421">
    <property type="entry name" value="NITRATE/NITRITE SENSOR PROTEIN NARX-RELATED"/>
    <property type="match status" value="1"/>
</dbReference>
<name>A0A1H4XQ28_STRMJ</name>
<keyword evidence="13" id="KW-1185">Reference proteome</keyword>
<dbReference type="EMBL" id="FNST01000002">
    <property type="protein sequence ID" value="SED06988.1"/>
    <property type="molecule type" value="Genomic_DNA"/>
</dbReference>
<evidence type="ECO:0000256" key="7">
    <source>
        <dbReference type="ARBA" id="ARBA00022840"/>
    </source>
</evidence>
<keyword evidence="9" id="KW-1133">Transmembrane helix</keyword>
<dbReference type="PANTHER" id="PTHR24421:SF10">
    <property type="entry name" value="NITRATE_NITRITE SENSOR PROTEIN NARQ"/>
    <property type="match status" value="1"/>
</dbReference>
<dbReference type="GO" id="GO:0000155">
    <property type="term" value="F:phosphorelay sensor kinase activity"/>
    <property type="evidence" value="ECO:0007669"/>
    <property type="project" value="InterPro"/>
</dbReference>
<dbReference type="Pfam" id="PF13796">
    <property type="entry name" value="Sensor"/>
    <property type="match status" value="1"/>
</dbReference>
<dbReference type="GO" id="GO:0046983">
    <property type="term" value="F:protein dimerization activity"/>
    <property type="evidence" value="ECO:0007669"/>
    <property type="project" value="InterPro"/>
</dbReference>
<feature type="domain" description="Putative sensor" evidence="11">
    <location>
        <begin position="45"/>
        <end position="206"/>
    </location>
</feature>
<evidence type="ECO:0000256" key="2">
    <source>
        <dbReference type="ARBA" id="ARBA00012438"/>
    </source>
</evidence>
<keyword evidence="7" id="KW-0067">ATP-binding</keyword>
<evidence type="ECO:0000256" key="5">
    <source>
        <dbReference type="ARBA" id="ARBA00022741"/>
    </source>
</evidence>
<dbReference type="GO" id="GO:0016020">
    <property type="term" value="C:membrane"/>
    <property type="evidence" value="ECO:0007669"/>
    <property type="project" value="InterPro"/>
</dbReference>
<keyword evidence="3" id="KW-0597">Phosphoprotein</keyword>
<protein>
    <recommendedName>
        <fullName evidence="2">histidine kinase</fullName>
        <ecNumber evidence="2">2.7.13.3</ecNumber>
    </recommendedName>
</protein>
<evidence type="ECO:0000256" key="9">
    <source>
        <dbReference type="SAM" id="Phobius"/>
    </source>
</evidence>
<organism evidence="12 13">
    <name type="scientific">Streptomyces melanosporofaciens</name>
    <dbReference type="NCBI Taxonomy" id="67327"/>
    <lineage>
        <taxon>Bacteria</taxon>
        <taxon>Bacillati</taxon>
        <taxon>Actinomycetota</taxon>
        <taxon>Actinomycetes</taxon>
        <taxon>Kitasatosporales</taxon>
        <taxon>Streptomycetaceae</taxon>
        <taxon>Streptomyces</taxon>
        <taxon>Streptomyces violaceusniger group</taxon>
    </lineage>
</organism>
<dbReference type="Gene3D" id="3.30.565.10">
    <property type="entry name" value="Histidine kinase-like ATPase, C-terminal domain"/>
    <property type="match status" value="1"/>
</dbReference>
<evidence type="ECO:0000256" key="3">
    <source>
        <dbReference type="ARBA" id="ARBA00022553"/>
    </source>
</evidence>
<evidence type="ECO:0000313" key="12">
    <source>
        <dbReference type="EMBL" id="SED06988.1"/>
    </source>
</evidence>
<feature type="transmembrane region" description="Helical" evidence="9">
    <location>
        <begin position="68"/>
        <end position="90"/>
    </location>
</feature>
<keyword evidence="5" id="KW-0547">Nucleotide-binding</keyword>
<dbReference type="AlphaFoldDB" id="A0A1H4XQ28"/>
<dbReference type="EC" id="2.7.13.3" evidence="2"/>
<keyword evidence="9" id="KW-0812">Transmembrane</keyword>
<accession>A0A1H4XQ28</accession>
<dbReference type="InterPro" id="IPR025828">
    <property type="entry name" value="Put_sensor_dom"/>
</dbReference>
<dbReference type="Proteomes" id="UP000198609">
    <property type="component" value="Unassembled WGS sequence"/>
</dbReference>
<dbReference type="Gene3D" id="1.20.5.1930">
    <property type="match status" value="1"/>
</dbReference>
<dbReference type="InterPro" id="IPR050482">
    <property type="entry name" value="Sensor_HK_TwoCompSys"/>
</dbReference>
<evidence type="ECO:0000256" key="8">
    <source>
        <dbReference type="ARBA" id="ARBA00023012"/>
    </source>
</evidence>
<evidence type="ECO:0000256" key="4">
    <source>
        <dbReference type="ARBA" id="ARBA00022679"/>
    </source>
</evidence>
<comment type="catalytic activity">
    <reaction evidence="1">
        <text>ATP + protein L-histidine = ADP + protein N-phospho-L-histidine.</text>
        <dbReference type="EC" id="2.7.13.3"/>
    </reaction>
</comment>
<dbReference type="GO" id="GO:0005524">
    <property type="term" value="F:ATP binding"/>
    <property type="evidence" value="ECO:0007669"/>
    <property type="project" value="UniProtKB-KW"/>
</dbReference>
<evidence type="ECO:0000259" key="10">
    <source>
        <dbReference type="Pfam" id="PF07730"/>
    </source>
</evidence>
<dbReference type="InterPro" id="IPR036890">
    <property type="entry name" value="HATPase_C_sf"/>
</dbReference>
<evidence type="ECO:0000313" key="13">
    <source>
        <dbReference type="Proteomes" id="UP000198609"/>
    </source>
</evidence>
<evidence type="ECO:0000256" key="6">
    <source>
        <dbReference type="ARBA" id="ARBA00022777"/>
    </source>
</evidence>
<keyword evidence="6 12" id="KW-0418">Kinase</keyword>
<dbReference type="SUPFAM" id="SSF55874">
    <property type="entry name" value="ATPase domain of HSP90 chaperone/DNA topoisomerase II/histidine kinase"/>
    <property type="match status" value="1"/>
</dbReference>
<keyword evidence="4" id="KW-0808">Transferase</keyword>
<feature type="transmembrane region" description="Helical" evidence="9">
    <location>
        <begin position="135"/>
        <end position="162"/>
    </location>
</feature>
<dbReference type="Pfam" id="PF07730">
    <property type="entry name" value="HisKA_3"/>
    <property type="match status" value="1"/>
</dbReference>
<feature type="domain" description="Signal transduction histidine kinase subgroup 3 dimerisation and phosphoacceptor" evidence="10">
    <location>
        <begin position="234"/>
        <end position="300"/>
    </location>
</feature>
<proteinExistence type="predicted"/>
<gene>
    <name evidence="12" type="ORF">SAMN04490356_6775</name>
</gene>
<evidence type="ECO:0000256" key="1">
    <source>
        <dbReference type="ARBA" id="ARBA00000085"/>
    </source>
</evidence>
<dbReference type="InterPro" id="IPR011712">
    <property type="entry name" value="Sig_transdc_His_kin_sub3_dim/P"/>
</dbReference>
<dbReference type="CDD" id="cd16917">
    <property type="entry name" value="HATPase_UhpB-NarQ-NarX-like"/>
    <property type="match status" value="1"/>
</dbReference>
<evidence type="ECO:0000259" key="11">
    <source>
        <dbReference type="Pfam" id="PF13796"/>
    </source>
</evidence>
<sequence>MRALPTEAGRVAYLLRVPSRTAWQALAQHPLGFLASAWPWRALVYLLSGVVFGAIALVTLLTMAVAGLVSLVVVVGAGLLLAVALSGIVVTRIERRRLRLVDLDPAPDPHRAPDRPGPRGWLETRLRESATWRELGFTAVSLTALWWMDLLVLGFALALPVLLMTSPMDDPDAWPWLVIGLCLLPAAPYTITAWAGARAALTRLILAPRDGELGRELTEVRASRARLVDAFDAERRRIERDLHDGAQQRLVSINVMLGLAGLDAEPGSPVARQLALAQSEVTLAVGELRELSRGVHPKALTDHGLDAAVGNLTSRSALPVTVDIRLPYRLPMAVESTGYFVVAEALANATKHSRATQAEVHARLEADVLTLTVRDNGVGGADPAAGTGLVGLADRVAAADGRLRISSPAGGPTLLRVELPCR</sequence>
<keyword evidence="9" id="KW-0472">Membrane</keyword>
<keyword evidence="8" id="KW-0902">Two-component regulatory system</keyword>
<feature type="transmembrane region" description="Helical" evidence="9">
    <location>
        <begin position="174"/>
        <end position="197"/>
    </location>
</feature>
<reference evidence="13" key="1">
    <citation type="submission" date="2016-10" db="EMBL/GenBank/DDBJ databases">
        <authorList>
            <person name="Varghese N."/>
            <person name="Submissions S."/>
        </authorList>
    </citation>
    <scope>NUCLEOTIDE SEQUENCE [LARGE SCALE GENOMIC DNA]</scope>
    <source>
        <strain evidence="13">DSM 40318</strain>
    </source>
</reference>
<feature type="transmembrane region" description="Helical" evidence="9">
    <location>
        <begin position="42"/>
        <end position="62"/>
    </location>
</feature>